<feature type="transmembrane region" description="Helical" evidence="1">
    <location>
        <begin position="1057"/>
        <end position="1080"/>
    </location>
</feature>
<dbReference type="GO" id="GO:0042910">
    <property type="term" value="F:xenobiotic transmembrane transporter activity"/>
    <property type="evidence" value="ECO:0007669"/>
    <property type="project" value="TreeGrafter"/>
</dbReference>
<keyword evidence="1" id="KW-0812">Transmembrane</keyword>
<dbReference type="Proteomes" id="UP000029640">
    <property type="component" value="Unassembled WGS sequence"/>
</dbReference>
<dbReference type="Gene3D" id="1.20.1640.10">
    <property type="entry name" value="Multidrug efflux transporter AcrB transmembrane domain"/>
    <property type="match status" value="2"/>
</dbReference>
<dbReference type="GO" id="GO:0005886">
    <property type="term" value="C:plasma membrane"/>
    <property type="evidence" value="ECO:0007669"/>
    <property type="project" value="TreeGrafter"/>
</dbReference>
<keyword evidence="1" id="KW-1133">Transmembrane helix</keyword>
<evidence type="ECO:0000313" key="2">
    <source>
        <dbReference type="EMBL" id="KGE04530.1"/>
    </source>
</evidence>
<dbReference type="PATRIC" id="fig|1265313.6.peg.862"/>
<feature type="transmembrane region" description="Helical" evidence="1">
    <location>
        <begin position="528"/>
        <end position="548"/>
    </location>
</feature>
<feature type="transmembrane region" description="Helical" evidence="1">
    <location>
        <begin position="978"/>
        <end position="996"/>
    </location>
</feature>
<evidence type="ECO:0000256" key="1">
    <source>
        <dbReference type="SAM" id="Phobius"/>
    </source>
</evidence>
<evidence type="ECO:0000313" key="3">
    <source>
        <dbReference type="Proteomes" id="UP000029640"/>
    </source>
</evidence>
<dbReference type="InterPro" id="IPR001036">
    <property type="entry name" value="Acrflvin-R"/>
</dbReference>
<sequence length="1094" mass="117678">MARVLDGGLPRFIFLGAIVAGVLALEFTPREEEPQIVVPMIDVLVEAPGLSAAQTERQVTIPLEKLLNQLPGVEHLYASSGEGEAVVTLRFHVGEDREKAILNTYNKLYANEDQLPPVVSNWQLKPVEVDDVPILVVGLWSDDPQRYSDYELRRVAEEFTTALQAIPDTSEVKVVGGRPRTAQVLLEPEALAARRTTGADVVDALAVSSVLIRAGTWTVGDRAIRLEGGDVLREPTELDQLVVNMIDGAPVTLGEVARIVDGPAEPESYSWLMPAQHAGDGYPLVVLSVAKQRGANAVAVAEETLAVLEQVRGEILPPALKLTVLRNYGETADAKVNDLVVSLAFAIFTVVVFIGVFLGWRPALVVGLAVPVCYGITLALDYALGYTINRVTLFALILSLGLLVDDPITGVDNIARFLARGGRPADRIIAAMAEIRTPLIMSTVTIILAFLPLAFITGMMGPYMAPMAFNVPVSVISSTLVAFLVTPWVASRLLRPGEGALAEGAEGSDLYRRAVAPFLVNRRRARSMLLVVAVLFFIAALLPALRLVPLKLLPFDNKNEVQVLIDMPEGTSLERTAALTRTLAQAVARVPEVADIAAFVGEPSPMDFNGMVRRYYQRHGPHLGELRLVLVDKLDREHQSHAVVLRLRELLAPYSRDGAVVRVVEVPPGPPVLSTLVAEIYAEPLVPYSAQEAAAEALMARLEREPHVVEVDSSFEAPWPRLRFVTDKQKAALSGVATADVADILVMANAGLVAGYLQQPDELRPLPVELRLPVAQRASRADLERLTVRGRPGVAKTSTAQGLDLAPQPLVPLGELGSFEEGSADSTLHRKDLKRVVYVTAELNGRTPAEVVADVAADFREDPAEAAGPDDARHDRWASRTYFNSGAGDTWTLPAGTSASWTGEGELSITLDVFRDMGLGYLFALLAIFMVLRLQTRSTALSLIIMAAIPLTIIGIMPGFWAMNGFGERVVAGAPDPVLFTATAMIGMIALAGIVVRNSLILVEFVTDARQGGASVREAVLSAGAVRMRPVLLTAGTTMLGNLVITLDPVFNGLALAIIFGIVASTLFSLLVVPVVYWLVFEPPAPAPEEGEPS</sequence>
<comment type="caution">
    <text evidence="2">The sequence shown here is derived from an EMBL/GenBank/DDBJ whole genome shotgun (WGS) entry which is preliminary data.</text>
</comment>
<dbReference type="Pfam" id="PF00873">
    <property type="entry name" value="ACR_tran"/>
    <property type="match status" value="2"/>
</dbReference>
<dbReference type="Gene3D" id="3.30.2090.10">
    <property type="entry name" value="Multidrug efflux transporter AcrB TolC docking domain, DN and DC subdomains"/>
    <property type="match status" value="2"/>
</dbReference>
<feature type="transmembrane region" description="Helical" evidence="1">
    <location>
        <begin position="365"/>
        <end position="385"/>
    </location>
</feature>
<dbReference type="STRING" id="1265313.HRUBRA_00869"/>
<dbReference type="InterPro" id="IPR027463">
    <property type="entry name" value="AcrB_DN_DC_subdom"/>
</dbReference>
<dbReference type="eggNOG" id="COG0841">
    <property type="taxonomic scope" value="Bacteria"/>
</dbReference>
<keyword evidence="1" id="KW-0472">Membrane</keyword>
<dbReference type="EMBL" id="AUVB01000024">
    <property type="protein sequence ID" value="KGE04530.1"/>
    <property type="molecule type" value="Genomic_DNA"/>
</dbReference>
<keyword evidence="3" id="KW-1185">Reference proteome</keyword>
<accession>A0A095VT43</accession>
<dbReference type="PRINTS" id="PR00702">
    <property type="entry name" value="ACRIFLAVINRP"/>
</dbReference>
<feature type="transmembrane region" description="Helical" evidence="1">
    <location>
        <begin position="467"/>
        <end position="490"/>
    </location>
</feature>
<dbReference type="PANTHER" id="PTHR32063:SF16">
    <property type="entry name" value="CATION EFFLUX SYSTEM (ACRB_ACRD_ACRF FAMILY)"/>
    <property type="match status" value="1"/>
</dbReference>
<dbReference type="Gene3D" id="3.30.70.1320">
    <property type="entry name" value="Multidrug efflux transporter AcrB pore domain like"/>
    <property type="match status" value="1"/>
</dbReference>
<name>A0A095VT43_9GAMM</name>
<feature type="transmembrane region" description="Helical" evidence="1">
    <location>
        <begin position="941"/>
        <end position="963"/>
    </location>
</feature>
<gene>
    <name evidence="2" type="ORF">HRUBRA_00869</name>
</gene>
<feature type="transmembrane region" description="Helical" evidence="1">
    <location>
        <begin position="917"/>
        <end position="934"/>
    </location>
</feature>
<dbReference type="SUPFAM" id="SSF82714">
    <property type="entry name" value="Multidrug efflux transporter AcrB TolC docking domain, DN and DC subdomains"/>
    <property type="match status" value="2"/>
</dbReference>
<feature type="transmembrane region" description="Helical" evidence="1">
    <location>
        <begin position="339"/>
        <end position="358"/>
    </location>
</feature>
<proteinExistence type="predicted"/>
<dbReference type="Gene3D" id="3.30.70.1440">
    <property type="entry name" value="Multidrug efflux transporter AcrB pore domain"/>
    <property type="match status" value="1"/>
</dbReference>
<dbReference type="PANTHER" id="PTHR32063">
    <property type="match status" value="1"/>
</dbReference>
<reference evidence="2 3" key="1">
    <citation type="journal article" date="2014" name="Genome Announc.">
        <title>Genome Sequence of Gammaproteobacterial Pseudohaliea rubra Type Strain DSM 19751, Isolated from Coastal Seawater of the Mediterranean Sea.</title>
        <authorList>
            <person name="Spring S."/>
            <person name="Fiebig A."/>
            <person name="Riedel T."/>
            <person name="Goker M."/>
            <person name="Klenk H.P."/>
        </authorList>
    </citation>
    <scope>NUCLEOTIDE SEQUENCE [LARGE SCALE GENOMIC DNA]</scope>
    <source>
        <strain evidence="2 3">DSM 19751</strain>
    </source>
</reference>
<feature type="transmembrane region" description="Helical" evidence="1">
    <location>
        <begin position="439"/>
        <end position="461"/>
    </location>
</feature>
<dbReference type="SUPFAM" id="SSF82866">
    <property type="entry name" value="Multidrug efflux transporter AcrB transmembrane domain"/>
    <property type="match status" value="2"/>
</dbReference>
<organism evidence="2 3">
    <name type="scientific">Pseudohaliea rubra DSM 19751</name>
    <dbReference type="NCBI Taxonomy" id="1265313"/>
    <lineage>
        <taxon>Bacteria</taxon>
        <taxon>Pseudomonadati</taxon>
        <taxon>Pseudomonadota</taxon>
        <taxon>Gammaproteobacteria</taxon>
        <taxon>Cellvibrionales</taxon>
        <taxon>Halieaceae</taxon>
        <taxon>Pseudohaliea</taxon>
    </lineage>
</organism>
<dbReference type="Gene3D" id="3.30.70.1430">
    <property type="entry name" value="Multidrug efflux transporter AcrB pore domain"/>
    <property type="match status" value="2"/>
</dbReference>
<protein>
    <submittedName>
        <fullName evidence="2">Acriflavin resistance protein</fullName>
    </submittedName>
</protein>
<dbReference type="AlphaFoldDB" id="A0A095VT43"/>
<dbReference type="SUPFAM" id="SSF82693">
    <property type="entry name" value="Multidrug efflux transporter AcrB pore domain, PN1, PN2, PC1 and PC2 subdomains"/>
    <property type="match status" value="3"/>
</dbReference>
<dbReference type="HOGENOM" id="CLU_002755_1_2_6"/>